<dbReference type="SUPFAM" id="SSF54523">
    <property type="entry name" value="Pili subunits"/>
    <property type="match status" value="1"/>
</dbReference>
<feature type="domain" description="T2SS protein K second SAM-like" evidence="11">
    <location>
        <begin position="221"/>
        <end position="284"/>
    </location>
</feature>
<evidence type="ECO:0000256" key="2">
    <source>
        <dbReference type="ARBA" id="ARBA00007246"/>
    </source>
</evidence>
<comment type="subcellular location">
    <subcellularLocation>
        <location evidence="1 10">Cell inner membrane</location>
    </subcellularLocation>
</comment>
<evidence type="ECO:0000256" key="10">
    <source>
        <dbReference type="PIRNR" id="PIRNR002786"/>
    </source>
</evidence>
<organism evidence="13 14">
    <name type="scientific">Alteromonas alba</name>
    <dbReference type="NCBI Taxonomy" id="2079529"/>
    <lineage>
        <taxon>Bacteria</taxon>
        <taxon>Pseudomonadati</taxon>
        <taxon>Pseudomonadota</taxon>
        <taxon>Gammaproteobacteria</taxon>
        <taxon>Alteromonadales</taxon>
        <taxon>Alteromonadaceae</taxon>
        <taxon>Alteromonas/Salinimonas group</taxon>
        <taxon>Alteromonas</taxon>
    </lineage>
</organism>
<dbReference type="InterPro" id="IPR038072">
    <property type="entry name" value="GspK_central_sf"/>
</dbReference>
<dbReference type="EMBL" id="PVNP01000013">
    <property type="protein sequence ID" value="PRO75247.1"/>
    <property type="molecule type" value="Genomic_DNA"/>
</dbReference>
<dbReference type="Pfam" id="PF03934">
    <property type="entry name" value="T2SSK"/>
    <property type="match status" value="1"/>
</dbReference>
<dbReference type="SUPFAM" id="SSF158544">
    <property type="entry name" value="GspK insert domain-like"/>
    <property type="match status" value="2"/>
</dbReference>
<evidence type="ECO:0000256" key="1">
    <source>
        <dbReference type="ARBA" id="ARBA00004533"/>
    </source>
</evidence>
<dbReference type="InterPro" id="IPR049179">
    <property type="entry name" value="T2SSK_SAM-like_2nd"/>
</dbReference>
<keyword evidence="14" id="KW-1185">Reference proteome</keyword>
<dbReference type="PANTHER" id="PTHR38831:SF1">
    <property type="entry name" value="TYPE II SECRETION SYSTEM PROTEIN K-RELATED"/>
    <property type="match status" value="1"/>
</dbReference>
<name>A0A2S9VFK9_9ALTE</name>
<protein>
    <recommendedName>
        <fullName evidence="10">Type II secretion system protein K</fullName>
    </recommendedName>
</protein>
<keyword evidence="4 10" id="KW-1003">Cell membrane</keyword>
<dbReference type="Gene3D" id="1.10.40.60">
    <property type="entry name" value="EpsJ-like"/>
    <property type="match status" value="2"/>
</dbReference>
<evidence type="ECO:0000256" key="3">
    <source>
        <dbReference type="ARBA" id="ARBA00022448"/>
    </source>
</evidence>
<evidence type="ECO:0000256" key="7">
    <source>
        <dbReference type="ARBA" id="ARBA00022927"/>
    </source>
</evidence>
<accession>A0A2S9VFK9</accession>
<keyword evidence="8" id="KW-1133">Transmembrane helix</keyword>
<comment type="caution">
    <text evidence="13">The sequence shown here is derived from an EMBL/GenBank/DDBJ whole genome shotgun (WGS) entry which is preliminary data.</text>
</comment>
<comment type="similarity">
    <text evidence="2 10">Belongs to the GSP K family.</text>
</comment>
<dbReference type="PANTHER" id="PTHR38831">
    <property type="entry name" value="TYPE II SECRETION SYSTEM PROTEIN K"/>
    <property type="match status" value="1"/>
</dbReference>
<evidence type="ECO:0000256" key="9">
    <source>
        <dbReference type="ARBA" id="ARBA00023136"/>
    </source>
</evidence>
<keyword evidence="6" id="KW-0812">Transmembrane</keyword>
<evidence type="ECO:0000259" key="11">
    <source>
        <dbReference type="Pfam" id="PF03934"/>
    </source>
</evidence>
<evidence type="ECO:0000256" key="6">
    <source>
        <dbReference type="ARBA" id="ARBA00022692"/>
    </source>
</evidence>
<dbReference type="RefSeq" id="WP_105933054.1">
    <property type="nucleotide sequence ID" value="NZ_PVNP01000013.1"/>
</dbReference>
<keyword evidence="5 10" id="KW-0997">Cell inner membrane</keyword>
<feature type="domain" description="T2SS protein K first SAM-like" evidence="12">
    <location>
        <begin position="102"/>
        <end position="214"/>
    </location>
</feature>
<keyword evidence="9 10" id="KW-0472">Membrane</keyword>
<dbReference type="InterPro" id="IPR005628">
    <property type="entry name" value="GspK"/>
</dbReference>
<dbReference type="Proteomes" id="UP000238949">
    <property type="component" value="Unassembled WGS sequence"/>
</dbReference>
<evidence type="ECO:0000259" key="12">
    <source>
        <dbReference type="Pfam" id="PF21687"/>
    </source>
</evidence>
<dbReference type="InterPro" id="IPR045584">
    <property type="entry name" value="Pilin-like"/>
</dbReference>
<dbReference type="AlphaFoldDB" id="A0A2S9VFK9"/>
<dbReference type="NCBIfam" id="NF037980">
    <property type="entry name" value="T2SS_GspK"/>
    <property type="match status" value="1"/>
</dbReference>
<dbReference type="OrthoDB" id="9788973at2"/>
<reference evidence="14" key="1">
    <citation type="journal article" date="2020" name="Int. J. Syst. Evol. Microbiol.">
        <title>Alteromonas alba sp. nov., a marine bacterium isolated from the seawater of the West Pacific Ocean.</title>
        <authorList>
            <person name="Sun C."/>
            <person name="Wu Y.-H."/>
            <person name="Xamxidin M."/>
            <person name="Cheng H."/>
            <person name="Xu X.-W."/>
        </authorList>
    </citation>
    <scope>NUCLEOTIDE SEQUENCE [LARGE SCALE GENOMIC DNA]</scope>
    <source>
        <strain evidence="14">190</strain>
    </source>
</reference>
<gene>
    <name evidence="13" type="ORF">C6Y40_01805</name>
</gene>
<keyword evidence="3 10" id="KW-0813">Transport</keyword>
<evidence type="ECO:0000313" key="14">
    <source>
        <dbReference type="Proteomes" id="UP000238949"/>
    </source>
</evidence>
<sequence>MRHSKQRGAALLIVLMVVALVAIIASEMGARLQLQVQRASNIKSSNQAYWYAKSAEEYARISLVTLMEETGNKITLNQPWAQEFEYPMEEGGISVTLEDMQSCFNINALPNANQTNVNDQQPTEAMNAFARLLQLTNEEIPSFTVDTVRDSLADWLDSDDRMRIYGAEDSEYASRAFPYLAANGQMSSQSELRLINGVEAEWLEDLLPQVCVIPGNDQLVINVNTLSEERAPVLAALTGLSLSQASSIIAARPLDGWDDVNTFLAEPDIAALNLQPEQTQWFSVTTEYFILHTKSRYNEATFAMTTVLNAASSGKIAVLRREFGVIK</sequence>
<dbReference type="Gene3D" id="3.30.1300.30">
    <property type="entry name" value="GSPII I/J protein-like"/>
    <property type="match status" value="1"/>
</dbReference>
<proteinExistence type="inferred from homology"/>
<dbReference type="Pfam" id="PF21687">
    <property type="entry name" value="T2SSK_1st"/>
    <property type="match status" value="1"/>
</dbReference>
<evidence type="ECO:0000256" key="8">
    <source>
        <dbReference type="ARBA" id="ARBA00022989"/>
    </source>
</evidence>
<evidence type="ECO:0000256" key="4">
    <source>
        <dbReference type="ARBA" id="ARBA00022475"/>
    </source>
</evidence>
<dbReference type="InterPro" id="IPR049031">
    <property type="entry name" value="T2SSK_SAM-like_1st"/>
</dbReference>
<evidence type="ECO:0000313" key="13">
    <source>
        <dbReference type="EMBL" id="PRO75247.1"/>
    </source>
</evidence>
<keyword evidence="7" id="KW-0653">Protein transport</keyword>
<dbReference type="PIRSF" id="PIRSF002786">
    <property type="entry name" value="XcpX"/>
    <property type="match status" value="1"/>
</dbReference>
<dbReference type="GO" id="GO:0009306">
    <property type="term" value="P:protein secretion"/>
    <property type="evidence" value="ECO:0007669"/>
    <property type="project" value="InterPro"/>
</dbReference>
<dbReference type="GO" id="GO:0005886">
    <property type="term" value="C:plasma membrane"/>
    <property type="evidence" value="ECO:0007669"/>
    <property type="project" value="UniProtKB-SubCell"/>
</dbReference>
<evidence type="ECO:0000256" key="5">
    <source>
        <dbReference type="ARBA" id="ARBA00022519"/>
    </source>
</evidence>